<dbReference type="GO" id="GO:0005524">
    <property type="term" value="F:ATP binding"/>
    <property type="evidence" value="ECO:0007669"/>
    <property type="project" value="UniProtKB-UniRule"/>
</dbReference>
<dbReference type="InterPro" id="IPR050338">
    <property type="entry name" value="DisA"/>
</dbReference>
<evidence type="ECO:0000256" key="4">
    <source>
        <dbReference type="ARBA" id="ARBA00022741"/>
    </source>
</evidence>
<dbReference type="Pfam" id="PF02457">
    <property type="entry name" value="DAC"/>
    <property type="match status" value="1"/>
</dbReference>
<feature type="binding site" evidence="10">
    <location>
        <begin position="119"/>
        <end position="123"/>
    </location>
    <ligand>
        <name>ATP</name>
        <dbReference type="ChEBI" id="CHEBI:30616"/>
    </ligand>
</feature>
<dbReference type="HAMAP" id="MF_01438">
    <property type="entry name" value="DisA"/>
    <property type="match status" value="1"/>
</dbReference>
<dbReference type="GO" id="GO:0004016">
    <property type="term" value="F:adenylate cyclase activity"/>
    <property type="evidence" value="ECO:0007669"/>
    <property type="project" value="TreeGrafter"/>
</dbReference>
<evidence type="ECO:0000256" key="1">
    <source>
        <dbReference type="ARBA" id="ARBA00000877"/>
    </source>
</evidence>
<comment type="cofactor">
    <cofactor evidence="10">
        <name>Mg(2+)</name>
        <dbReference type="ChEBI" id="CHEBI:18420"/>
    </cofactor>
</comment>
<evidence type="ECO:0000256" key="7">
    <source>
        <dbReference type="ARBA" id="ARBA00022842"/>
    </source>
</evidence>
<dbReference type="GO" id="GO:0106408">
    <property type="term" value="F:diadenylate cyclase activity"/>
    <property type="evidence" value="ECO:0007669"/>
    <property type="project" value="UniProtKB-EC"/>
</dbReference>
<dbReference type="NCBIfam" id="NF010009">
    <property type="entry name" value="PRK13482.1"/>
    <property type="match status" value="1"/>
</dbReference>
<keyword evidence="6 10" id="KW-0067">ATP-binding</keyword>
<comment type="function">
    <text evidence="10">Has also diadenylate cyclase activity, catalyzing the condensation of 2 ATP molecules into cyclic di-AMP (c-di-AMP). c-di-AMP likely acts as a signaling molecule that may couple DNA integrity with a cellular process.</text>
</comment>
<reference evidence="13" key="2">
    <citation type="submission" date="2020-09" db="EMBL/GenBank/DDBJ databases">
        <authorList>
            <person name="Sun Q."/>
            <person name="Zhou Y."/>
        </authorList>
    </citation>
    <scope>NUCLEOTIDE SEQUENCE</scope>
    <source>
        <strain evidence="13">CGMCC 1.12785</strain>
    </source>
</reference>
<name>A0A8J2TUL2_9MICO</name>
<evidence type="ECO:0000256" key="5">
    <source>
        <dbReference type="ARBA" id="ARBA00022763"/>
    </source>
</evidence>
<keyword evidence="3 10" id="KW-0548">Nucleotidyltransferase</keyword>
<dbReference type="SUPFAM" id="SSF143597">
    <property type="entry name" value="YojJ-like"/>
    <property type="match status" value="1"/>
</dbReference>
<evidence type="ECO:0000256" key="2">
    <source>
        <dbReference type="ARBA" id="ARBA00022679"/>
    </source>
</evidence>
<dbReference type="GO" id="GO:0006281">
    <property type="term" value="P:DNA repair"/>
    <property type="evidence" value="ECO:0007669"/>
    <property type="project" value="UniProtKB-UniRule"/>
</dbReference>
<keyword evidence="14" id="KW-1185">Reference proteome</keyword>
<dbReference type="GO" id="GO:0003677">
    <property type="term" value="F:DNA binding"/>
    <property type="evidence" value="ECO:0007669"/>
    <property type="project" value="UniProtKB-UniRule"/>
</dbReference>
<dbReference type="InterPro" id="IPR023763">
    <property type="entry name" value="DNA_integrity_scanning_protein"/>
</dbReference>
<evidence type="ECO:0000313" key="13">
    <source>
        <dbReference type="EMBL" id="GGA01969.1"/>
    </source>
</evidence>
<feature type="binding site" evidence="10">
    <location>
        <position position="88"/>
    </location>
    <ligand>
        <name>ATP</name>
        <dbReference type="ChEBI" id="CHEBI:30616"/>
    </ligand>
</feature>
<dbReference type="SUPFAM" id="SSF47781">
    <property type="entry name" value="RuvA domain 2-like"/>
    <property type="match status" value="1"/>
</dbReference>
<dbReference type="Gene3D" id="1.10.150.20">
    <property type="entry name" value="5' to 3' exonuclease, C-terminal subdomain"/>
    <property type="match status" value="1"/>
</dbReference>
<evidence type="ECO:0000256" key="6">
    <source>
        <dbReference type="ARBA" id="ARBA00022840"/>
    </source>
</evidence>
<keyword evidence="4 10" id="KW-0547">Nucleotide-binding</keyword>
<dbReference type="Gene3D" id="3.40.1700.10">
    <property type="entry name" value="DNA integrity scanning protein, DisA, N-terminal domain"/>
    <property type="match status" value="1"/>
</dbReference>
<keyword evidence="8 10" id="KW-0238">DNA-binding</keyword>
<dbReference type="Gene3D" id="1.20.1260.110">
    <property type="entry name" value="DNA integrity scanning linker region"/>
    <property type="match status" value="1"/>
</dbReference>
<dbReference type="EC" id="2.7.7.85" evidence="10"/>
<comment type="similarity">
    <text evidence="10">Belongs to the DisA family.</text>
</comment>
<sequence length="371" mass="40680">MRTTLLAGIAEGSLSAQQATEELMRQTLAAVAPGTELRDGLERVLRGGTGALIVLGTSSTVESISTGGFPIDVEFTGTRLRELAKMDGAVILDRRARTILKAGVQLHPAPSIPTRESGTRHRTAERVAKQTGFPVITVSQSMQIVQLYVHDRRHVLENTTKILAHANQALDTLERYKTRLDEVTDALTALEIAGRATAADVLQVAQRQEMVRRISAEISSYIIELGTDGRLLTLQHEELVGGFSTARTLLIRDYLGQLPRQHSVEGVKAILASLDSSELVDVAAVARALGIPATAETLDAAVSPRGYRFLQRVRRVPEAVMERVVEHFDDFQTLLRAGLEELRVIEGVGEYRARLISEGITRLAWHDAERF</sequence>
<evidence type="ECO:0000256" key="9">
    <source>
        <dbReference type="ARBA" id="ARBA00023204"/>
    </source>
</evidence>
<comment type="subunit">
    <text evidence="10">Homooctamer.</text>
</comment>
<keyword evidence="11" id="KW-0175">Coiled coil</keyword>
<keyword evidence="7 10" id="KW-0460">Magnesium</keyword>
<evidence type="ECO:0000256" key="10">
    <source>
        <dbReference type="HAMAP-Rule" id="MF_01438"/>
    </source>
</evidence>
<proteinExistence type="inferred from homology"/>
<feature type="binding site" evidence="10">
    <location>
        <position position="106"/>
    </location>
    <ligand>
        <name>ATP</name>
        <dbReference type="ChEBI" id="CHEBI:30616"/>
    </ligand>
</feature>
<evidence type="ECO:0000313" key="14">
    <source>
        <dbReference type="Proteomes" id="UP000616114"/>
    </source>
</evidence>
<keyword evidence="5 10" id="KW-0227">DNA damage</keyword>
<dbReference type="InterPro" id="IPR003390">
    <property type="entry name" value="DNA_integrity_scan_DisA_N"/>
</dbReference>
<comment type="function">
    <text evidence="10">Participates in a DNA-damage check-point. DisA forms globular foci that rapidly scan along the chromosomes searching for lesions.</text>
</comment>
<feature type="domain" description="DAC" evidence="12">
    <location>
        <begin position="21"/>
        <end position="159"/>
    </location>
</feature>
<reference evidence="13" key="1">
    <citation type="journal article" date="2014" name="Int. J. Syst. Evol. Microbiol.">
        <title>Complete genome sequence of Corynebacterium casei LMG S-19264T (=DSM 44701T), isolated from a smear-ripened cheese.</title>
        <authorList>
            <consortium name="US DOE Joint Genome Institute (JGI-PGF)"/>
            <person name="Walter F."/>
            <person name="Albersmeier A."/>
            <person name="Kalinowski J."/>
            <person name="Ruckert C."/>
        </authorList>
    </citation>
    <scope>NUCLEOTIDE SEQUENCE</scope>
    <source>
        <strain evidence="13">CGMCC 1.12785</strain>
    </source>
</reference>
<feature type="coiled-coil region" evidence="11">
    <location>
        <begin position="166"/>
        <end position="193"/>
    </location>
</feature>
<dbReference type="PANTHER" id="PTHR34185:SF3">
    <property type="entry name" value="DNA INTEGRITY SCANNING PROTEIN DISA"/>
    <property type="match status" value="1"/>
</dbReference>
<evidence type="ECO:0000259" key="12">
    <source>
        <dbReference type="PROSITE" id="PS51794"/>
    </source>
</evidence>
<comment type="catalytic activity">
    <reaction evidence="1 10">
        <text>2 ATP = 3',3'-c-di-AMP + 2 diphosphate</text>
        <dbReference type="Rhea" id="RHEA:35655"/>
        <dbReference type="ChEBI" id="CHEBI:30616"/>
        <dbReference type="ChEBI" id="CHEBI:33019"/>
        <dbReference type="ChEBI" id="CHEBI:71500"/>
        <dbReference type="EC" id="2.7.7.85"/>
    </reaction>
</comment>
<keyword evidence="9 10" id="KW-0234">DNA repair</keyword>
<gene>
    <name evidence="10 13" type="primary">disA</name>
    <name evidence="13" type="ORF">GCM10011333_00610</name>
</gene>
<evidence type="ECO:0000256" key="8">
    <source>
        <dbReference type="ARBA" id="ARBA00023125"/>
    </source>
</evidence>
<dbReference type="AlphaFoldDB" id="A0A8J2TUL2"/>
<accession>A0A8J2TUL2</accession>
<dbReference type="RefSeq" id="WP_268235158.1">
    <property type="nucleotide sequence ID" value="NZ_BMFY01000001.1"/>
</dbReference>
<dbReference type="EMBL" id="BMFY01000001">
    <property type="protein sequence ID" value="GGA01969.1"/>
    <property type="molecule type" value="Genomic_DNA"/>
</dbReference>
<organism evidence="13 14">
    <name type="scientific">Sediminivirga luteola</name>
    <dbReference type="NCBI Taxonomy" id="1774748"/>
    <lineage>
        <taxon>Bacteria</taxon>
        <taxon>Bacillati</taxon>
        <taxon>Actinomycetota</taxon>
        <taxon>Actinomycetes</taxon>
        <taxon>Micrococcales</taxon>
        <taxon>Brevibacteriaceae</taxon>
        <taxon>Sediminivirga</taxon>
    </lineage>
</organism>
<dbReference type="InterPro" id="IPR018906">
    <property type="entry name" value="DNA_integrity_scan_DisA_link"/>
</dbReference>
<dbReference type="InterPro" id="IPR038331">
    <property type="entry name" value="DisA_sf"/>
</dbReference>
<protein>
    <recommendedName>
        <fullName evidence="10">DNA integrity scanning protein DisA</fullName>
    </recommendedName>
    <alternativeName>
        <fullName evidence="10">Cyclic di-AMP synthase</fullName>
        <shortName evidence="10">c-di-AMP synthase</shortName>
    </alternativeName>
    <alternativeName>
        <fullName evidence="10">Diadenylate cyclase</fullName>
        <ecNumber evidence="10">2.7.7.85</ecNumber>
    </alternativeName>
</protein>
<dbReference type="PANTHER" id="PTHR34185">
    <property type="entry name" value="DIADENYLATE CYCLASE"/>
    <property type="match status" value="1"/>
</dbReference>
<evidence type="ECO:0000256" key="3">
    <source>
        <dbReference type="ARBA" id="ARBA00022695"/>
    </source>
</evidence>
<dbReference type="InterPro" id="IPR010994">
    <property type="entry name" value="RuvA_2-like"/>
</dbReference>
<dbReference type="InterPro" id="IPR036888">
    <property type="entry name" value="DNA_integrity_DisA_N_sf"/>
</dbReference>
<keyword evidence="2 10" id="KW-0808">Transferase</keyword>
<dbReference type="Proteomes" id="UP000616114">
    <property type="component" value="Unassembled WGS sequence"/>
</dbReference>
<comment type="caution">
    <text evidence="13">The sequence shown here is derived from an EMBL/GenBank/DDBJ whole genome shotgun (WGS) entry which is preliminary data.</text>
</comment>
<dbReference type="PROSITE" id="PS51794">
    <property type="entry name" value="DAC"/>
    <property type="match status" value="1"/>
</dbReference>
<dbReference type="Pfam" id="PF10635">
    <property type="entry name" value="DisA-linker"/>
    <property type="match status" value="1"/>
</dbReference>
<evidence type="ECO:0000256" key="11">
    <source>
        <dbReference type="SAM" id="Coils"/>
    </source>
</evidence>